<keyword evidence="3" id="KW-1185">Reference proteome</keyword>
<feature type="domain" description="Carrier" evidence="1">
    <location>
        <begin position="28"/>
        <end position="92"/>
    </location>
</feature>
<accession>A0A2T4ZGF6</accession>
<organism evidence="2 3">
    <name type="scientific">Phreatobacter oligotrophus</name>
    <dbReference type="NCBI Taxonomy" id="1122261"/>
    <lineage>
        <taxon>Bacteria</taxon>
        <taxon>Pseudomonadati</taxon>
        <taxon>Pseudomonadota</taxon>
        <taxon>Alphaproteobacteria</taxon>
        <taxon>Hyphomicrobiales</taxon>
        <taxon>Phreatobacteraceae</taxon>
        <taxon>Phreatobacter</taxon>
    </lineage>
</organism>
<dbReference type="EMBL" id="PZZL01000002">
    <property type="protein sequence ID" value="PTM60976.1"/>
    <property type="molecule type" value="Genomic_DNA"/>
</dbReference>
<gene>
    <name evidence="2" type="ORF">C8P69_102361</name>
</gene>
<dbReference type="SUPFAM" id="SSF47336">
    <property type="entry name" value="ACP-like"/>
    <property type="match status" value="1"/>
</dbReference>
<sequence length="104" mass="11250">MPGIAKTQEGYAMTDTASAFGDDQLTRDLVEVIAKEGMVDLNGVTPETTLESLNIASVDYMMILAAIEEKFEVYVPMDESLAQVKDVGGLIAVLKDHIQKSKQG</sequence>
<evidence type="ECO:0000259" key="1">
    <source>
        <dbReference type="Pfam" id="PF00550"/>
    </source>
</evidence>
<dbReference type="Pfam" id="PF00550">
    <property type="entry name" value="PP-binding"/>
    <property type="match status" value="1"/>
</dbReference>
<name>A0A2T4ZGF6_9HYPH</name>
<dbReference type="Proteomes" id="UP000241808">
    <property type="component" value="Unassembled WGS sequence"/>
</dbReference>
<dbReference type="AlphaFoldDB" id="A0A2T4ZGF6"/>
<evidence type="ECO:0000313" key="3">
    <source>
        <dbReference type="Proteomes" id="UP000241808"/>
    </source>
</evidence>
<dbReference type="InterPro" id="IPR036736">
    <property type="entry name" value="ACP-like_sf"/>
</dbReference>
<dbReference type="Gene3D" id="1.10.1200.10">
    <property type="entry name" value="ACP-like"/>
    <property type="match status" value="1"/>
</dbReference>
<reference evidence="2 3" key="1">
    <citation type="submission" date="2018-04" db="EMBL/GenBank/DDBJ databases">
        <title>Genomic Encyclopedia of Archaeal and Bacterial Type Strains, Phase II (KMG-II): from individual species to whole genera.</title>
        <authorList>
            <person name="Goeker M."/>
        </authorList>
    </citation>
    <scope>NUCLEOTIDE SEQUENCE [LARGE SCALE GENOMIC DNA]</scope>
    <source>
        <strain evidence="2 3">DSM 25521</strain>
    </source>
</reference>
<protein>
    <submittedName>
        <fullName evidence="2">Acyl carrier protein</fullName>
    </submittedName>
</protein>
<comment type="caution">
    <text evidence="2">The sequence shown here is derived from an EMBL/GenBank/DDBJ whole genome shotgun (WGS) entry which is preliminary data.</text>
</comment>
<dbReference type="InterPro" id="IPR009081">
    <property type="entry name" value="PP-bd_ACP"/>
</dbReference>
<proteinExistence type="predicted"/>
<evidence type="ECO:0000313" key="2">
    <source>
        <dbReference type="EMBL" id="PTM60976.1"/>
    </source>
</evidence>